<keyword evidence="3" id="KW-1185">Reference proteome</keyword>
<gene>
    <name evidence="2" type="ordered locus">Mmar10_1291</name>
</gene>
<dbReference type="KEGG" id="mmr:Mmar10_1291"/>
<keyword evidence="1" id="KW-0472">Membrane</keyword>
<feature type="transmembrane region" description="Helical" evidence="1">
    <location>
        <begin position="87"/>
        <end position="111"/>
    </location>
</feature>
<dbReference type="HOGENOM" id="CLU_1813500_0_0_5"/>
<feature type="transmembrane region" description="Helical" evidence="1">
    <location>
        <begin position="117"/>
        <end position="137"/>
    </location>
</feature>
<name>Q0AQ54_MARMM</name>
<dbReference type="STRING" id="394221.Mmar10_1291"/>
<keyword evidence="1" id="KW-1133">Transmembrane helix</keyword>
<accession>Q0AQ54</accession>
<dbReference type="EMBL" id="CP000449">
    <property type="protein sequence ID" value="ABI65583.1"/>
    <property type="molecule type" value="Genomic_DNA"/>
</dbReference>
<organism evidence="2 3">
    <name type="scientific">Maricaulis maris (strain MCS10)</name>
    <name type="common">Caulobacter maris</name>
    <dbReference type="NCBI Taxonomy" id="394221"/>
    <lineage>
        <taxon>Bacteria</taxon>
        <taxon>Pseudomonadati</taxon>
        <taxon>Pseudomonadota</taxon>
        <taxon>Alphaproteobacteria</taxon>
        <taxon>Maricaulales</taxon>
        <taxon>Maricaulaceae</taxon>
        <taxon>Maricaulis</taxon>
    </lineage>
</organism>
<reference evidence="2 3" key="1">
    <citation type="submission" date="2006-08" db="EMBL/GenBank/DDBJ databases">
        <title>Complete sequence of Maricaulis maris MCS10.</title>
        <authorList>
            <consortium name="US DOE Joint Genome Institute"/>
            <person name="Copeland A."/>
            <person name="Lucas S."/>
            <person name="Lapidus A."/>
            <person name="Barry K."/>
            <person name="Detter J.C."/>
            <person name="Glavina del Rio T."/>
            <person name="Hammon N."/>
            <person name="Israni S."/>
            <person name="Dalin E."/>
            <person name="Tice H."/>
            <person name="Pitluck S."/>
            <person name="Saunders E."/>
            <person name="Brettin T."/>
            <person name="Bruce D."/>
            <person name="Han C."/>
            <person name="Tapia R."/>
            <person name="Gilna P."/>
            <person name="Schmutz J."/>
            <person name="Larimer F."/>
            <person name="Land M."/>
            <person name="Hauser L."/>
            <person name="Kyrpides N."/>
            <person name="Mikhailova N."/>
            <person name="Viollier P."/>
            <person name="Stephens C."/>
            <person name="Richardson P."/>
        </authorList>
    </citation>
    <scope>NUCLEOTIDE SEQUENCE [LARGE SCALE GENOMIC DNA]</scope>
    <source>
        <strain evidence="2 3">MCS10</strain>
    </source>
</reference>
<keyword evidence="1" id="KW-0812">Transmembrane</keyword>
<evidence type="ECO:0000313" key="2">
    <source>
        <dbReference type="EMBL" id="ABI65583.1"/>
    </source>
</evidence>
<evidence type="ECO:0000313" key="3">
    <source>
        <dbReference type="Proteomes" id="UP000001964"/>
    </source>
</evidence>
<feature type="transmembrane region" description="Helical" evidence="1">
    <location>
        <begin position="12"/>
        <end position="32"/>
    </location>
</feature>
<proteinExistence type="predicted"/>
<dbReference type="AlphaFoldDB" id="Q0AQ54"/>
<protein>
    <submittedName>
        <fullName evidence="2">Uncharacterized protein</fullName>
    </submittedName>
</protein>
<evidence type="ECO:0000256" key="1">
    <source>
        <dbReference type="SAM" id="Phobius"/>
    </source>
</evidence>
<sequence length="142" mass="16045">MSEASMKQRDTPFYILIGLLSVQVAYGLYWAGYDVSARLDLWENQALATAFVHSLTMTQEVFFFSHVALNMVALGLTLAGRHWALPVFILSFVCDRADWVIMGSNNLFSILVDVDTWALFSFTLQGAIIALLVFLRFEGRLR</sequence>
<dbReference type="Proteomes" id="UP000001964">
    <property type="component" value="Chromosome"/>
</dbReference>